<protein>
    <submittedName>
        <fullName evidence="1">Uncharacterized protein</fullName>
    </submittedName>
</protein>
<dbReference type="HOGENOM" id="CLU_1541150_0_0_1"/>
<dbReference type="AlphaFoldDB" id="L8WFZ7"/>
<proteinExistence type="predicted"/>
<evidence type="ECO:0000313" key="1">
    <source>
        <dbReference type="EMBL" id="ELU36880.1"/>
    </source>
</evidence>
<dbReference type="Proteomes" id="UP000011668">
    <property type="component" value="Unassembled WGS sequence"/>
</dbReference>
<evidence type="ECO:0000313" key="2">
    <source>
        <dbReference type="Proteomes" id="UP000011668"/>
    </source>
</evidence>
<dbReference type="EMBL" id="AFRT01003015">
    <property type="protein sequence ID" value="ELU36880.1"/>
    <property type="molecule type" value="Genomic_DNA"/>
</dbReference>
<sequence length="174" mass="19586">MGTMNLHSGSIRASGKGLFLPEPTGSASIICKSTVGLLVTRKREIYIARSRARRSPTLITSKSIPLARHDRCTDWSRYGCPFAMAPGRPIMPLPTRRRSDYKCRPRRRKRVILGYQGFLVPGESISVESGNHWRLIIDFPKNPTQHGLPSREKTVARKQGSWYNNVSTIDQPPT</sequence>
<gene>
    <name evidence="1" type="ORF">AG1IA_09095</name>
</gene>
<name>L8WFZ7_THACA</name>
<reference evidence="1 2" key="1">
    <citation type="journal article" date="2013" name="Nat. Commun.">
        <title>The evolution and pathogenic mechanisms of the rice sheath blight pathogen.</title>
        <authorList>
            <person name="Zheng A."/>
            <person name="Lin R."/>
            <person name="Xu L."/>
            <person name="Qin P."/>
            <person name="Tang C."/>
            <person name="Ai P."/>
            <person name="Zhang D."/>
            <person name="Liu Y."/>
            <person name="Sun Z."/>
            <person name="Feng H."/>
            <person name="Wang Y."/>
            <person name="Chen Y."/>
            <person name="Liang X."/>
            <person name="Fu R."/>
            <person name="Li Q."/>
            <person name="Zhang J."/>
            <person name="Yu X."/>
            <person name="Xie Z."/>
            <person name="Ding L."/>
            <person name="Guan P."/>
            <person name="Tang J."/>
            <person name="Liang Y."/>
            <person name="Wang S."/>
            <person name="Deng Q."/>
            <person name="Li S."/>
            <person name="Zhu J."/>
            <person name="Wang L."/>
            <person name="Liu H."/>
            <person name="Li P."/>
        </authorList>
    </citation>
    <scope>NUCLEOTIDE SEQUENCE [LARGE SCALE GENOMIC DNA]</scope>
    <source>
        <strain evidence="2">AG-1 IA</strain>
    </source>
</reference>
<organism evidence="1 2">
    <name type="scientific">Thanatephorus cucumeris (strain AG1-IA)</name>
    <name type="common">Rice sheath blight fungus</name>
    <name type="synonym">Rhizoctonia solani</name>
    <dbReference type="NCBI Taxonomy" id="983506"/>
    <lineage>
        <taxon>Eukaryota</taxon>
        <taxon>Fungi</taxon>
        <taxon>Dikarya</taxon>
        <taxon>Basidiomycota</taxon>
        <taxon>Agaricomycotina</taxon>
        <taxon>Agaricomycetes</taxon>
        <taxon>Cantharellales</taxon>
        <taxon>Ceratobasidiaceae</taxon>
        <taxon>Rhizoctonia</taxon>
        <taxon>Rhizoctonia solani AG-1</taxon>
    </lineage>
</organism>
<accession>L8WFZ7</accession>
<keyword evidence="2" id="KW-1185">Reference proteome</keyword>
<comment type="caution">
    <text evidence="1">The sequence shown here is derived from an EMBL/GenBank/DDBJ whole genome shotgun (WGS) entry which is preliminary data.</text>
</comment>